<dbReference type="PANTHER" id="PTHR28133:SF1">
    <property type="entry name" value="REQUIRED FOR RESPIRATORY GROWTH PROTEIN 7, MITOCHONDRIAL"/>
    <property type="match status" value="1"/>
</dbReference>
<evidence type="ECO:0000259" key="3">
    <source>
        <dbReference type="Pfam" id="PF04471"/>
    </source>
</evidence>
<keyword evidence="5" id="KW-1185">Reference proteome</keyword>
<keyword evidence="2" id="KW-0496">Mitochondrion</keyword>
<evidence type="ECO:0000256" key="1">
    <source>
        <dbReference type="ARBA" id="ARBA00004173"/>
    </source>
</evidence>
<organism evidence="4 5">
    <name type="scientific">Achlya hypogyna</name>
    <name type="common">Oomycete</name>
    <name type="synonym">Protoachlya hypogyna</name>
    <dbReference type="NCBI Taxonomy" id="1202772"/>
    <lineage>
        <taxon>Eukaryota</taxon>
        <taxon>Sar</taxon>
        <taxon>Stramenopiles</taxon>
        <taxon>Oomycota</taxon>
        <taxon>Saprolegniomycetes</taxon>
        <taxon>Saprolegniales</taxon>
        <taxon>Achlyaceae</taxon>
        <taxon>Achlya</taxon>
    </lineage>
</organism>
<protein>
    <recommendedName>
        <fullName evidence="3">Restriction endonuclease type IV Mrr domain-containing protein</fullName>
    </recommendedName>
</protein>
<dbReference type="Proteomes" id="UP000243579">
    <property type="component" value="Unassembled WGS sequence"/>
</dbReference>
<accession>A0A1V9ZAY3</accession>
<dbReference type="GO" id="GO:0004519">
    <property type="term" value="F:endonuclease activity"/>
    <property type="evidence" value="ECO:0007669"/>
    <property type="project" value="InterPro"/>
</dbReference>
<dbReference type="InterPro" id="IPR007560">
    <property type="entry name" value="Restrct_endonuc_IV_Mrr"/>
</dbReference>
<dbReference type="EMBL" id="JNBR01000334">
    <property type="protein sequence ID" value="OQR95138.1"/>
    <property type="molecule type" value="Genomic_DNA"/>
</dbReference>
<dbReference type="InterPro" id="IPR011335">
    <property type="entry name" value="Restrct_endonuc-II-like"/>
</dbReference>
<evidence type="ECO:0000313" key="5">
    <source>
        <dbReference type="Proteomes" id="UP000243579"/>
    </source>
</evidence>
<name>A0A1V9ZAY3_ACHHY</name>
<dbReference type="GO" id="GO:0005739">
    <property type="term" value="C:mitochondrion"/>
    <property type="evidence" value="ECO:0007669"/>
    <property type="project" value="UniProtKB-SubCell"/>
</dbReference>
<dbReference type="GO" id="GO:0003677">
    <property type="term" value="F:DNA binding"/>
    <property type="evidence" value="ECO:0007669"/>
    <property type="project" value="InterPro"/>
</dbReference>
<dbReference type="OrthoDB" id="20734at2759"/>
<dbReference type="InterPro" id="IPR011856">
    <property type="entry name" value="tRNA_endonuc-like_dom_sf"/>
</dbReference>
<reference evidence="4 5" key="1">
    <citation type="journal article" date="2014" name="Genome Biol. Evol.">
        <title>The secreted proteins of Achlya hypogyna and Thraustotheca clavata identify the ancestral oomycete secretome and reveal gene acquisitions by horizontal gene transfer.</title>
        <authorList>
            <person name="Misner I."/>
            <person name="Blouin N."/>
            <person name="Leonard G."/>
            <person name="Richards T.A."/>
            <person name="Lane C.E."/>
        </authorList>
    </citation>
    <scope>NUCLEOTIDE SEQUENCE [LARGE SCALE GENOMIC DNA]</scope>
    <source>
        <strain evidence="4 5">ATCC 48635</strain>
    </source>
</reference>
<comment type="caution">
    <text evidence="4">The sequence shown here is derived from an EMBL/GenBank/DDBJ whole genome shotgun (WGS) entry which is preliminary data.</text>
</comment>
<sequence>MLVFLASAESIRIMERVRRVLHGARRCTTATMQSASAKGMAYEALVATVLRRHGCELLPTAVSMDGGIDHLGAWAFPDSSSVRVATQCKHEGKPTGVTYLREFEGVLGKLPLGTIGVFASASGYSLYAKRFFLQMSHPAIRLTVTEGDGVTEFDINPPARRLVPKLIPGTMFVDNAHILVLTYDGEVLEADDN</sequence>
<dbReference type="Gene3D" id="3.40.1350.10">
    <property type="match status" value="1"/>
</dbReference>
<gene>
    <name evidence="4" type="ORF">ACHHYP_00369</name>
</gene>
<dbReference type="InterPro" id="IPR018828">
    <property type="entry name" value="RRG7"/>
</dbReference>
<dbReference type="GO" id="GO:0006281">
    <property type="term" value="P:DNA repair"/>
    <property type="evidence" value="ECO:0007669"/>
    <property type="project" value="UniProtKB-ARBA"/>
</dbReference>
<dbReference type="GO" id="GO:0009307">
    <property type="term" value="P:DNA restriction-modification system"/>
    <property type="evidence" value="ECO:0007669"/>
    <property type="project" value="InterPro"/>
</dbReference>
<dbReference type="SUPFAM" id="SSF52980">
    <property type="entry name" value="Restriction endonuclease-like"/>
    <property type="match status" value="1"/>
</dbReference>
<dbReference type="AlphaFoldDB" id="A0A1V9ZAY3"/>
<feature type="domain" description="Restriction endonuclease type IV Mrr" evidence="3">
    <location>
        <begin position="39"/>
        <end position="142"/>
    </location>
</feature>
<evidence type="ECO:0000256" key="2">
    <source>
        <dbReference type="ARBA" id="ARBA00023128"/>
    </source>
</evidence>
<evidence type="ECO:0000313" key="4">
    <source>
        <dbReference type="EMBL" id="OQR95138.1"/>
    </source>
</evidence>
<dbReference type="Pfam" id="PF04471">
    <property type="entry name" value="Mrr_cat"/>
    <property type="match status" value="1"/>
</dbReference>
<comment type="subcellular location">
    <subcellularLocation>
        <location evidence="1">Mitochondrion</location>
    </subcellularLocation>
</comment>
<proteinExistence type="predicted"/>
<dbReference type="PANTHER" id="PTHR28133">
    <property type="entry name" value="REQUIRED FOR RESPIRATORY GROWTH PROTEIN 7, MITOCHONDRIAL"/>
    <property type="match status" value="1"/>
</dbReference>